<reference evidence="2 3" key="1">
    <citation type="journal article" date="2024" name="G3 (Bethesda)">
        <title>Genome assembly of Hibiscus sabdariffa L. provides insights into metabolisms of medicinal natural products.</title>
        <authorList>
            <person name="Kim T."/>
        </authorList>
    </citation>
    <scope>NUCLEOTIDE SEQUENCE [LARGE SCALE GENOMIC DNA]</scope>
    <source>
        <strain evidence="2">TK-2024</strain>
        <tissue evidence="2">Old leaves</tissue>
    </source>
</reference>
<dbReference type="Proteomes" id="UP001396334">
    <property type="component" value="Unassembled WGS sequence"/>
</dbReference>
<evidence type="ECO:0000313" key="2">
    <source>
        <dbReference type="EMBL" id="KAK8997308.1"/>
    </source>
</evidence>
<accession>A0ABR2Q9F9</accession>
<proteinExistence type="predicted"/>
<comment type="caution">
    <text evidence="2">The sequence shown here is derived from an EMBL/GenBank/DDBJ whole genome shotgun (WGS) entry which is preliminary data.</text>
</comment>
<evidence type="ECO:0000256" key="1">
    <source>
        <dbReference type="SAM" id="MobiDB-lite"/>
    </source>
</evidence>
<dbReference type="InterPro" id="IPR032675">
    <property type="entry name" value="LRR_dom_sf"/>
</dbReference>
<keyword evidence="3" id="KW-1185">Reference proteome</keyword>
<dbReference type="EMBL" id="JBBPBN010000043">
    <property type="protein sequence ID" value="KAK8997308.1"/>
    <property type="molecule type" value="Genomic_DNA"/>
</dbReference>
<protein>
    <submittedName>
        <fullName evidence="2">Uncharacterized protein</fullName>
    </submittedName>
</protein>
<organism evidence="2 3">
    <name type="scientific">Hibiscus sabdariffa</name>
    <name type="common">roselle</name>
    <dbReference type="NCBI Taxonomy" id="183260"/>
    <lineage>
        <taxon>Eukaryota</taxon>
        <taxon>Viridiplantae</taxon>
        <taxon>Streptophyta</taxon>
        <taxon>Embryophyta</taxon>
        <taxon>Tracheophyta</taxon>
        <taxon>Spermatophyta</taxon>
        <taxon>Magnoliopsida</taxon>
        <taxon>eudicotyledons</taxon>
        <taxon>Gunneridae</taxon>
        <taxon>Pentapetalae</taxon>
        <taxon>rosids</taxon>
        <taxon>malvids</taxon>
        <taxon>Malvales</taxon>
        <taxon>Malvaceae</taxon>
        <taxon>Malvoideae</taxon>
        <taxon>Hibiscus</taxon>
    </lineage>
</organism>
<sequence>MESAETHSQPDGMGSPYAKVDQENSVDLTDTSLEAISLGCPRLSKFEVLECKKITAKGMWKLTHVLRNTLVDVKISFCKNLSAVSSLQKDST</sequence>
<feature type="region of interest" description="Disordered" evidence="1">
    <location>
        <begin position="1"/>
        <end position="21"/>
    </location>
</feature>
<evidence type="ECO:0000313" key="3">
    <source>
        <dbReference type="Proteomes" id="UP001396334"/>
    </source>
</evidence>
<gene>
    <name evidence="2" type="ORF">V6N11_020790</name>
</gene>
<dbReference type="Gene3D" id="3.80.10.10">
    <property type="entry name" value="Ribonuclease Inhibitor"/>
    <property type="match status" value="1"/>
</dbReference>
<name>A0ABR2Q9F9_9ROSI</name>